<evidence type="ECO:0000313" key="6">
    <source>
        <dbReference type="Proteomes" id="UP000010471"/>
    </source>
</evidence>
<dbReference type="SUPFAM" id="SSF58104">
    <property type="entry name" value="Methyl-accepting chemotaxis protein (MCP) signaling domain"/>
    <property type="match status" value="1"/>
</dbReference>
<evidence type="ECO:0000313" key="5">
    <source>
        <dbReference type="EMBL" id="AFZ18494.1"/>
    </source>
</evidence>
<dbReference type="Proteomes" id="UP000010471">
    <property type="component" value="Chromosome"/>
</dbReference>
<dbReference type="PROSITE" id="PS50111">
    <property type="entry name" value="CHEMOTAXIS_TRANSDUC_2"/>
    <property type="match status" value="1"/>
</dbReference>
<dbReference type="PANTHER" id="PTHR32089">
    <property type="entry name" value="METHYL-ACCEPTING CHEMOTAXIS PROTEIN MCPB"/>
    <property type="match status" value="1"/>
</dbReference>
<dbReference type="InterPro" id="IPR007891">
    <property type="entry name" value="CHASE3"/>
</dbReference>
<dbReference type="GO" id="GO:0007165">
    <property type="term" value="P:signal transduction"/>
    <property type="evidence" value="ECO:0007669"/>
    <property type="project" value="UniProtKB-KW"/>
</dbReference>
<dbReference type="OrthoDB" id="457060at2"/>
<dbReference type="AlphaFoldDB" id="K9WFE4"/>
<dbReference type="eggNOG" id="COG0840">
    <property type="taxonomic scope" value="Bacteria"/>
</dbReference>
<dbReference type="GO" id="GO:0016020">
    <property type="term" value="C:membrane"/>
    <property type="evidence" value="ECO:0007669"/>
    <property type="project" value="InterPro"/>
</dbReference>
<dbReference type="Gene3D" id="1.10.287.950">
    <property type="entry name" value="Methyl-accepting chemotaxis protein"/>
    <property type="match status" value="1"/>
</dbReference>
<proteinExistence type="predicted"/>
<keyword evidence="3" id="KW-0472">Membrane</keyword>
<keyword evidence="1 2" id="KW-0807">Transducer</keyword>
<dbReference type="InterPro" id="IPR004089">
    <property type="entry name" value="MCPsignal_dom"/>
</dbReference>
<organism evidence="5 6">
    <name type="scientific">Allocoleopsis franciscana PCC 7113</name>
    <dbReference type="NCBI Taxonomy" id="1173027"/>
    <lineage>
        <taxon>Bacteria</taxon>
        <taxon>Bacillati</taxon>
        <taxon>Cyanobacteriota</taxon>
        <taxon>Cyanophyceae</taxon>
        <taxon>Coleofasciculales</taxon>
        <taxon>Coleofasciculaceae</taxon>
        <taxon>Allocoleopsis</taxon>
        <taxon>Allocoleopsis franciscana</taxon>
    </lineage>
</organism>
<sequence length="506" mass="54359">MLQAIQIPQKQEIVQAEHKKKRRLTVSQIVPIGFGIVLALAGISTILTQIAKSNSADTQQTVNQGYQVKELLRQVEKDLVDAETGQRGYLITGVLNYLEPYDSGRKNSQENIAELKKLIIDPAQRTRVEKIEPLIQQKFTELEETINLKKAGKEKEAVSYVLTNKGKQVQDELRAKLVEMADAQDKLVAERQKATDQLQQLSSIVGWGGLILEISAGLFVSYYVANYVVSLIIKPITNAAQEVASSSAGIADTVEKQERTVLDQTASVNETTGTIEELGMFTLQSAEQAENAATGARQALILAEGGTQTVGRTIEGISGLRDQVTAIANQIIRLSEQTAQISTVSDLVADLANQTNMLALNAGVEAARAGEQGKGFAVVAGEIRKLADQSKKSANRINSLVNEVQAAINSTVMVTDEGTKKATVGIELAEDTGDVFASIADSVNQVFLNTQQIAQSAKQQAVSVQQVVASMNVINLGAKETAAGIIQVKDATHNLNKAAENLEAVV</sequence>
<protein>
    <submittedName>
        <fullName evidence="5">Methyl-accepting chemotaxis protein</fullName>
    </submittedName>
</protein>
<evidence type="ECO:0000256" key="3">
    <source>
        <dbReference type="SAM" id="Phobius"/>
    </source>
</evidence>
<dbReference type="STRING" id="1173027.Mic7113_2709"/>
<dbReference type="PANTHER" id="PTHR32089:SF112">
    <property type="entry name" value="LYSOZYME-LIKE PROTEIN-RELATED"/>
    <property type="match status" value="1"/>
</dbReference>
<dbReference type="RefSeq" id="WP_015182643.1">
    <property type="nucleotide sequence ID" value="NC_019738.1"/>
</dbReference>
<dbReference type="HOGENOM" id="CLU_000445_107_27_3"/>
<feature type="domain" description="Methyl-accepting transducer" evidence="4">
    <location>
        <begin position="239"/>
        <end position="475"/>
    </location>
</feature>
<dbReference type="KEGG" id="mic:Mic7113_2709"/>
<feature type="transmembrane region" description="Helical" evidence="3">
    <location>
        <begin position="29"/>
        <end position="51"/>
    </location>
</feature>
<keyword evidence="6" id="KW-1185">Reference proteome</keyword>
<accession>K9WFE4</accession>
<dbReference type="PATRIC" id="fig|1173027.3.peg.2980"/>
<dbReference type="eggNOG" id="COG5278">
    <property type="taxonomic scope" value="Bacteria"/>
</dbReference>
<dbReference type="Pfam" id="PF05227">
    <property type="entry name" value="CHASE3"/>
    <property type="match status" value="1"/>
</dbReference>
<dbReference type="CDD" id="cd19410">
    <property type="entry name" value="HK9-like_sensor"/>
    <property type="match status" value="1"/>
</dbReference>
<evidence type="ECO:0000259" key="4">
    <source>
        <dbReference type="PROSITE" id="PS50111"/>
    </source>
</evidence>
<gene>
    <name evidence="5" type="ORF">Mic7113_2709</name>
</gene>
<dbReference type="Pfam" id="PF00015">
    <property type="entry name" value="MCPsignal"/>
    <property type="match status" value="1"/>
</dbReference>
<dbReference type="SMART" id="SM00283">
    <property type="entry name" value="MA"/>
    <property type="match status" value="1"/>
</dbReference>
<name>K9WFE4_9CYAN</name>
<keyword evidence="3" id="KW-1133">Transmembrane helix</keyword>
<reference evidence="5 6" key="1">
    <citation type="submission" date="2012-06" db="EMBL/GenBank/DDBJ databases">
        <title>Finished chromosome of genome of Microcoleus sp. PCC 7113.</title>
        <authorList>
            <consortium name="US DOE Joint Genome Institute"/>
            <person name="Gugger M."/>
            <person name="Coursin T."/>
            <person name="Rippka R."/>
            <person name="Tandeau De Marsac N."/>
            <person name="Huntemann M."/>
            <person name="Wei C.-L."/>
            <person name="Han J."/>
            <person name="Detter J.C."/>
            <person name="Han C."/>
            <person name="Tapia R."/>
            <person name="Chen A."/>
            <person name="Kyrpides N."/>
            <person name="Mavromatis K."/>
            <person name="Markowitz V."/>
            <person name="Szeto E."/>
            <person name="Ivanova N."/>
            <person name="Pagani I."/>
            <person name="Pati A."/>
            <person name="Goodwin L."/>
            <person name="Nordberg H.P."/>
            <person name="Cantor M.N."/>
            <person name="Hua S.X."/>
            <person name="Woyke T."/>
            <person name="Kerfeld C.A."/>
        </authorList>
    </citation>
    <scope>NUCLEOTIDE SEQUENCE [LARGE SCALE GENOMIC DNA]</scope>
    <source>
        <strain evidence="5 6">PCC 7113</strain>
    </source>
</reference>
<evidence type="ECO:0000256" key="2">
    <source>
        <dbReference type="PROSITE-ProRule" id="PRU00284"/>
    </source>
</evidence>
<dbReference type="EMBL" id="CP003630">
    <property type="protein sequence ID" value="AFZ18494.1"/>
    <property type="molecule type" value="Genomic_DNA"/>
</dbReference>
<keyword evidence="3" id="KW-0812">Transmembrane</keyword>
<evidence type="ECO:0000256" key="1">
    <source>
        <dbReference type="ARBA" id="ARBA00023224"/>
    </source>
</evidence>